<keyword evidence="3" id="KW-1185">Reference proteome</keyword>
<evidence type="ECO:0000256" key="1">
    <source>
        <dbReference type="SAM" id="MobiDB-lite"/>
    </source>
</evidence>
<dbReference type="AlphaFoldDB" id="A0A5C6N1I7"/>
<organism evidence="2 3">
    <name type="scientific">Takifugu flavidus</name>
    <name type="common">sansaifugu</name>
    <dbReference type="NCBI Taxonomy" id="433684"/>
    <lineage>
        <taxon>Eukaryota</taxon>
        <taxon>Metazoa</taxon>
        <taxon>Chordata</taxon>
        <taxon>Craniata</taxon>
        <taxon>Vertebrata</taxon>
        <taxon>Euteleostomi</taxon>
        <taxon>Actinopterygii</taxon>
        <taxon>Neopterygii</taxon>
        <taxon>Teleostei</taxon>
        <taxon>Neoteleostei</taxon>
        <taxon>Acanthomorphata</taxon>
        <taxon>Eupercaria</taxon>
        <taxon>Tetraodontiformes</taxon>
        <taxon>Tetradontoidea</taxon>
        <taxon>Tetraodontidae</taxon>
        <taxon>Takifugu</taxon>
    </lineage>
</organism>
<evidence type="ECO:0000313" key="2">
    <source>
        <dbReference type="EMBL" id="TWW60598.1"/>
    </source>
</evidence>
<accession>A0A5C6N1I7</accession>
<evidence type="ECO:0000313" key="3">
    <source>
        <dbReference type="Proteomes" id="UP000324091"/>
    </source>
</evidence>
<sequence>MSPTGRRYDTTSTEDLTAGGARIPDRAGAARGGRTQSDARRAANCSGEEPLKFCWVPHVCFLSQDKLISISFREASRGQKVAGGNAKWGI</sequence>
<name>A0A5C6N1I7_9TELE</name>
<gene>
    <name evidence="2" type="ORF">D4764_05G0006880</name>
</gene>
<comment type="caution">
    <text evidence="2">The sequence shown here is derived from an EMBL/GenBank/DDBJ whole genome shotgun (WGS) entry which is preliminary data.</text>
</comment>
<dbReference type="EMBL" id="RHFK02000018">
    <property type="protein sequence ID" value="TWW60598.1"/>
    <property type="molecule type" value="Genomic_DNA"/>
</dbReference>
<dbReference type="Proteomes" id="UP000324091">
    <property type="component" value="Chromosome 5"/>
</dbReference>
<proteinExistence type="predicted"/>
<protein>
    <submittedName>
        <fullName evidence="2">Uncharacterized protein</fullName>
    </submittedName>
</protein>
<reference evidence="2 3" key="1">
    <citation type="submission" date="2019-04" db="EMBL/GenBank/DDBJ databases">
        <title>Chromosome genome assembly for Takifugu flavidus.</title>
        <authorList>
            <person name="Xiao S."/>
        </authorList>
    </citation>
    <scope>NUCLEOTIDE SEQUENCE [LARGE SCALE GENOMIC DNA]</scope>
    <source>
        <strain evidence="2">HTHZ2018</strain>
        <tissue evidence="2">Muscle</tissue>
    </source>
</reference>
<feature type="region of interest" description="Disordered" evidence="1">
    <location>
        <begin position="1"/>
        <end position="37"/>
    </location>
</feature>